<dbReference type="GO" id="GO:0051607">
    <property type="term" value="P:defense response to virus"/>
    <property type="evidence" value="ECO:0007669"/>
    <property type="project" value="UniProtKB-UniRule"/>
</dbReference>
<dbReference type="GO" id="GO:0045087">
    <property type="term" value="P:innate immune response"/>
    <property type="evidence" value="ECO:0007669"/>
    <property type="project" value="UniProtKB-UniRule"/>
</dbReference>
<protein>
    <recommendedName>
        <fullName evidence="14 15">TIR domain-containing adapter molecule 1</fullName>
        <shortName evidence="15">TICAM-1</shortName>
    </recommendedName>
</protein>
<keyword evidence="8 15" id="KW-0391">Immunity</keyword>
<evidence type="ECO:0000256" key="6">
    <source>
        <dbReference type="ARBA" id="ARBA00022703"/>
    </source>
</evidence>
<feature type="compositionally biased region" description="Low complexity" evidence="17">
    <location>
        <begin position="359"/>
        <end position="368"/>
    </location>
</feature>
<dbReference type="PANTHER" id="PTHR47230:SF1">
    <property type="entry name" value="TIR DOMAIN-CONTAINING ADAPTER MOLECULE 1"/>
    <property type="match status" value="1"/>
</dbReference>
<dbReference type="Pfam" id="PF17798">
    <property type="entry name" value="TRIF-NTD"/>
    <property type="match status" value="1"/>
</dbReference>
<keyword evidence="6 15" id="KW-0053">Apoptosis</keyword>
<evidence type="ECO:0000256" key="1">
    <source>
        <dbReference type="ARBA" id="ARBA00004514"/>
    </source>
</evidence>
<evidence type="ECO:0000256" key="9">
    <source>
        <dbReference type="ARBA" id="ARBA00023118"/>
    </source>
</evidence>
<keyword evidence="7" id="KW-0832">Ubl conjugation</keyword>
<dbReference type="GO" id="GO:0005829">
    <property type="term" value="C:cytosol"/>
    <property type="evidence" value="ECO:0007669"/>
    <property type="project" value="UniProtKB-SubCell"/>
</dbReference>
<evidence type="ECO:0000256" key="8">
    <source>
        <dbReference type="ARBA" id="ARBA00022859"/>
    </source>
</evidence>
<evidence type="ECO:0000256" key="7">
    <source>
        <dbReference type="ARBA" id="ARBA00022843"/>
    </source>
</evidence>
<feature type="compositionally biased region" description="Low complexity" evidence="17">
    <location>
        <begin position="165"/>
        <end position="179"/>
    </location>
</feature>
<comment type="subcellular location">
    <subcellularLocation>
        <location evidence="1 15">Cytoplasm</location>
        <location evidence="1 15">Cytosol</location>
    </subcellularLocation>
    <subcellularLocation>
        <location evidence="15">Cytoplasmic vesicle</location>
        <location evidence="15">Autophagosome</location>
    </subcellularLocation>
    <subcellularLocation>
        <location evidence="15">Mitochondrion</location>
    </subcellularLocation>
</comment>
<evidence type="ECO:0000256" key="4">
    <source>
        <dbReference type="ARBA" id="ARBA00022553"/>
    </source>
</evidence>
<comment type="caution">
    <text evidence="19">The sequence shown here is derived from an EMBL/GenBank/DDBJ whole genome shotgun (WGS) entry which is preliminary data.</text>
</comment>
<dbReference type="GO" id="GO:0035591">
    <property type="term" value="F:signaling adaptor activity"/>
    <property type="evidence" value="ECO:0007669"/>
    <property type="project" value="TreeGrafter"/>
</dbReference>
<evidence type="ECO:0000313" key="20">
    <source>
        <dbReference type="Proteomes" id="UP000700334"/>
    </source>
</evidence>
<dbReference type="GO" id="GO:0035666">
    <property type="term" value="P:TRIF-dependent toll-like receptor signaling pathway"/>
    <property type="evidence" value="ECO:0007669"/>
    <property type="project" value="InterPro"/>
</dbReference>
<sequence>MASGEPSLSGAFGILEAAGQDRLVHLKHKLRTLRPGWPRAGLLHAMVLLQLGQETEARISLDALKTDAVARHVACQRAGVDSAEASEEPSDMSWAVAQVYHLLAEEKLCPAPMRDRAYQAALQVLSCRDDHRLGELQEEARDRCGWDIIRDPGAFQPLHSDLGCLPPSSASPSRTRSLPQPIEGPWSVGQSLRSTESSSSMASDLEISQSPTVPFLSVPHSAPGPSKLCVEPQPEPQPSPAPEPARQEAEEMSWPPSAEPAGPQALRSGLPPGLPQVPPDASLVGPPAPSEAPEARPVQCTEVPVAPESPPLPSRSADSVLSHTPLRLPVEDTTPPAAQHCPPAPSASRASPPCPFPSAPSSAHGASSNPCPPAPEAEVLRQRFYNFVVLHARADEQVALRVKEKLEGLGVSDGATFCEEFQVPGRGELCCLQDALDHSAFAILLLTPNFDCQRSLYQVNQSVMCSLRRHDWQDSVIPFLPKESSQDQLSPQTTSILNGMVWLDEHSPVFDRKVAGTFKSWKLQLRRELWRQEQDSKALREQRQHLERQRQQWEALSSAYSAYVQSHYAWRAQMEQVQAAFASFRPFGARAPSGAQVPLGGLPPFPTWPDLQPPHVPSWPTGIPPPPAFQEPPTFSQPSPVPPQSPGLQPLIIHHAQMVQLGLNNHMWNQRGNSVPEDNTREAE</sequence>
<keyword evidence="20" id="KW-1185">Reference proteome</keyword>
<dbReference type="FunFam" id="1.25.40.780:FF:000001">
    <property type="entry name" value="TIR domain-containing adapter molecule 1"/>
    <property type="match status" value="1"/>
</dbReference>
<dbReference type="InterPro" id="IPR035897">
    <property type="entry name" value="Toll_tir_struct_dom_sf"/>
</dbReference>
<evidence type="ECO:0000256" key="3">
    <source>
        <dbReference type="ARBA" id="ARBA00022499"/>
    </source>
</evidence>
<dbReference type="InterPro" id="IPR046946">
    <property type="entry name" value="TCAM1/2"/>
</dbReference>
<keyword evidence="2 15" id="KW-0963">Cytoplasm</keyword>
<dbReference type="GO" id="GO:0043330">
    <property type="term" value="P:response to exogenous dsRNA"/>
    <property type="evidence" value="ECO:0007669"/>
    <property type="project" value="UniProtKB-UniRule"/>
</dbReference>
<keyword evidence="11 15" id="KW-0395">Inflammatory response</keyword>
<feature type="coiled-coil region" evidence="16">
    <location>
        <begin position="522"/>
        <end position="556"/>
    </location>
</feature>
<dbReference type="OrthoDB" id="9906976at2759"/>
<evidence type="ECO:0000256" key="13">
    <source>
        <dbReference type="ARBA" id="ARBA00058911"/>
    </source>
</evidence>
<dbReference type="InterPro" id="IPR000157">
    <property type="entry name" value="TIR_dom"/>
</dbReference>
<accession>A0A8J6AHG2</accession>
<dbReference type="Gene3D" id="1.25.40.780">
    <property type="match status" value="1"/>
</dbReference>
<dbReference type="AlphaFoldDB" id="A0A8J6AHG2"/>
<keyword evidence="4" id="KW-0597">Phosphoprotein</keyword>
<evidence type="ECO:0000256" key="5">
    <source>
        <dbReference type="ARBA" id="ARBA00022588"/>
    </source>
</evidence>
<evidence type="ECO:0000256" key="17">
    <source>
        <dbReference type="SAM" id="MobiDB-lite"/>
    </source>
</evidence>
<feature type="region of interest" description="Disordered" evidence="17">
    <location>
        <begin position="622"/>
        <end position="648"/>
    </location>
</feature>
<dbReference type="FunFam" id="3.40.50.10140:FF:000024">
    <property type="entry name" value="TIR domain-containing adapter molecule 1"/>
    <property type="match status" value="1"/>
</dbReference>
<evidence type="ECO:0000256" key="14">
    <source>
        <dbReference type="ARBA" id="ARBA00072692"/>
    </source>
</evidence>
<comment type="domain">
    <text evidence="15">The N-terminal region is essential for activation of the IFNB promoter activity.</text>
</comment>
<evidence type="ECO:0000313" key="19">
    <source>
        <dbReference type="EMBL" id="KAG8519077.1"/>
    </source>
</evidence>
<evidence type="ECO:0000256" key="10">
    <source>
        <dbReference type="ARBA" id="ARBA00023128"/>
    </source>
</evidence>
<dbReference type="GO" id="GO:0005739">
    <property type="term" value="C:mitochondrion"/>
    <property type="evidence" value="ECO:0007669"/>
    <property type="project" value="UniProtKB-SubCell"/>
</dbReference>
<feature type="compositionally biased region" description="Polar residues" evidence="17">
    <location>
        <begin position="188"/>
        <end position="212"/>
    </location>
</feature>
<gene>
    <name evidence="19" type="ORF">J0S82_005902</name>
</gene>
<dbReference type="GO" id="GO:0006954">
    <property type="term" value="P:inflammatory response"/>
    <property type="evidence" value="ECO:0007669"/>
    <property type="project" value="UniProtKB-KW"/>
</dbReference>
<keyword evidence="3" id="KW-1017">Isopeptide bond</keyword>
<keyword evidence="12 15" id="KW-0968">Cytoplasmic vesicle</keyword>
<dbReference type="EMBL" id="JAGFMF010011614">
    <property type="protein sequence ID" value="KAG8519077.1"/>
    <property type="molecule type" value="Genomic_DNA"/>
</dbReference>
<organism evidence="19 20">
    <name type="scientific">Galemys pyrenaicus</name>
    <name type="common">Iberian desman</name>
    <name type="synonym">Pyrenean desman</name>
    <dbReference type="NCBI Taxonomy" id="202257"/>
    <lineage>
        <taxon>Eukaryota</taxon>
        <taxon>Metazoa</taxon>
        <taxon>Chordata</taxon>
        <taxon>Craniata</taxon>
        <taxon>Vertebrata</taxon>
        <taxon>Euteleostomi</taxon>
        <taxon>Mammalia</taxon>
        <taxon>Eutheria</taxon>
        <taxon>Laurasiatheria</taxon>
        <taxon>Eulipotyphla</taxon>
        <taxon>Talpidae</taxon>
        <taxon>Galemys</taxon>
    </lineage>
</organism>
<keyword evidence="10 15" id="KW-0496">Mitochondrion</keyword>
<dbReference type="PROSITE" id="PS50104">
    <property type="entry name" value="TIR"/>
    <property type="match status" value="1"/>
</dbReference>
<keyword evidence="16" id="KW-0175">Coiled coil</keyword>
<reference evidence="19" key="1">
    <citation type="journal article" date="2021" name="Evol. Appl.">
        <title>The genome of the Pyrenean desman and the effects of bottlenecks and inbreeding on the genomic landscape of an endangered species.</title>
        <authorList>
            <person name="Escoda L."/>
            <person name="Castresana J."/>
        </authorList>
    </citation>
    <scope>NUCLEOTIDE SEQUENCE</scope>
    <source>
        <strain evidence="19">IBE-C5619</strain>
    </source>
</reference>
<evidence type="ECO:0000256" key="15">
    <source>
        <dbReference type="PIRNR" id="PIRNR037744"/>
    </source>
</evidence>
<comment type="subunit">
    <text evidence="15">Homodimer. Found in a multi-helicase-TICAM1 complex at least composed of DHX36, DDX1, DDX21 and TICAM1.</text>
</comment>
<feature type="domain" description="TIR" evidence="18">
    <location>
        <begin position="383"/>
        <end position="543"/>
    </location>
</feature>
<dbReference type="Pfam" id="PF12721">
    <property type="entry name" value="RHIM"/>
    <property type="match status" value="1"/>
</dbReference>
<evidence type="ECO:0000256" key="12">
    <source>
        <dbReference type="ARBA" id="ARBA00023329"/>
    </source>
</evidence>
<feature type="region of interest" description="Disordered" evidence="17">
    <location>
        <begin position="327"/>
        <end position="372"/>
    </location>
</feature>
<dbReference type="GO" id="GO:0005776">
    <property type="term" value="C:autophagosome"/>
    <property type="evidence" value="ECO:0007669"/>
    <property type="project" value="UniProtKB-SubCell"/>
</dbReference>
<dbReference type="GO" id="GO:0007166">
    <property type="term" value="P:cell surface receptor signaling pathway"/>
    <property type="evidence" value="ECO:0007669"/>
    <property type="project" value="UniProtKB-ARBA"/>
</dbReference>
<evidence type="ECO:0000256" key="2">
    <source>
        <dbReference type="ARBA" id="ARBA00022490"/>
    </source>
</evidence>
<evidence type="ECO:0000256" key="16">
    <source>
        <dbReference type="SAM" id="Coils"/>
    </source>
</evidence>
<feature type="compositionally biased region" description="Pro residues" evidence="17">
    <location>
        <begin position="233"/>
        <end position="243"/>
    </location>
</feature>
<keyword evidence="9" id="KW-0051">Antiviral defense</keyword>
<evidence type="ECO:0000259" key="18">
    <source>
        <dbReference type="PROSITE" id="PS50104"/>
    </source>
</evidence>
<comment type="function">
    <text evidence="13 15">Involved in innate immunity against invading pathogens. Adapter used by TLR3, TLR4 (through TICAM2) and TLR5 to mediate NF-kappa-B and interferon-regulatory factor (IRF) activation, and to induce apoptosis. Ligand binding to these receptors results in TRIF recruitment through its TIR domain. Distinct protein-interaction motifs allow recruitment of the effector proteins TBK1, TRAF6 and RIPK1, which in turn, lead to the activation of transcription factors IRF3 and IRF7, NF-kappa-B and FADD respectively. Phosphorylation by TBK1 on the pLxIS motif leads to recruitment and subsequent activation of the transcription factor IRF3 to induce expression of type I interferon and exert a potent immunity against invading pathogens. Component of a multi-helicase-TICAM1 complex that acts as a cytoplasmic sensor of viral double-stranded RNA (dsRNA) and plays a role in the activation of a cascade of antiviral responses including the induction of pro-inflammatory cytokines.</text>
</comment>
<dbReference type="InterPro" id="IPR025735">
    <property type="entry name" value="RHIM"/>
</dbReference>
<name>A0A8J6AHG2_GALPY</name>
<dbReference type="PANTHER" id="PTHR47230">
    <property type="entry name" value="TIR DOMAIN-CONTAINING ADAPTER MOLECULE 1"/>
    <property type="match status" value="1"/>
</dbReference>
<dbReference type="GO" id="GO:0032481">
    <property type="term" value="P:positive regulation of type I interferon production"/>
    <property type="evidence" value="ECO:0007669"/>
    <property type="project" value="TreeGrafter"/>
</dbReference>
<feature type="region of interest" description="Disordered" evidence="17">
    <location>
        <begin position="159"/>
        <end position="298"/>
    </location>
</feature>
<dbReference type="GO" id="GO:0043123">
    <property type="term" value="P:positive regulation of canonical NF-kappaB signal transduction"/>
    <property type="evidence" value="ECO:0007669"/>
    <property type="project" value="UniProtKB-ARBA"/>
</dbReference>
<dbReference type="Proteomes" id="UP000700334">
    <property type="component" value="Unassembled WGS sequence"/>
</dbReference>
<dbReference type="InterPro" id="IPR040886">
    <property type="entry name" value="TRIF_N"/>
</dbReference>
<dbReference type="GO" id="GO:0006915">
    <property type="term" value="P:apoptotic process"/>
    <property type="evidence" value="ECO:0007669"/>
    <property type="project" value="UniProtKB-KW"/>
</dbReference>
<dbReference type="GO" id="GO:0005768">
    <property type="term" value="C:endosome"/>
    <property type="evidence" value="ECO:0007669"/>
    <property type="project" value="TreeGrafter"/>
</dbReference>
<proteinExistence type="predicted"/>
<keyword evidence="5 15" id="KW-0399">Innate immunity</keyword>
<dbReference type="Gene3D" id="3.40.50.10140">
    <property type="entry name" value="Toll/interleukin-1 receptor homology (TIR) domain"/>
    <property type="match status" value="1"/>
</dbReference>
<evidence type="ECO:0000256" key="11">
    <source>
        <dbReference type="ARBA" id="ARBA00023198"/>
    </source>
</evidence>